<name>A0ABR4BY49_9HELO</name>
<accession>A0ABR4BY49</accession>
<gene>
    <name evidence="1" type="ORF">VTL71DRAFT_7020</name>
</gene>
<reference evidence="1 2" key="1">
    <citation type="journal article" date="2024" name="Commun. Biol.">
        <title>Comparative genomic analysis of thermophilic fungi reveals convergent evolutionary adaptations and gene losses.</title>
        <authorList>
            <person name="Steindorff A.S."/>
            <person name="Aguilar-Pontes M.V."/>
            <person name="Robinson A.J."/>
            <person name="Andreopoulos B."/>
            <person name="LaButti K."/>
            <person name="Kuo A."/>
            <person name="Mondo S."/>
            <person name="Riley R."/>
            <person name="Otillar R."/>
            <person name="Haridas S."/>
            <person name="Lipzen A."/>
            <person name="Grimwood J."/>
            <person name="Schmutz J."/>
            <person name="Clum A."/>
            <person name="Reid I.D."/>
            <person name="Moisan M.C."/>
            <person name="Butler G."/>
            <person name="Nguyen T.T.M."/>
            <person name="Dewar K."/>
            <person name="Conant G."/>
            <person name="Drula E."/>
            <person name="Henrissat B."/>
            <person name="Hansel C."/>
            <person name="Singer S."/>
            <person name="Hutchinson M.I."/>
            <person name="de Vries R.P."/>
            <person name="Natvig D.O."/>
            <person name="Powell A.J."/>
            <person name="Tsang A."/>
            <person name="Grigoriev I.V."/>
        </authorList>
    </citation>
    <scope>NUCLEOTIDE SEQUENCE [LARGE SCALE GENOMIC DNA]</scope>
    <source>
        <strain evidence="1 2">CBS 494.80</strain>
    </source>
</reference>
<evidence type="ECO:0000313" key="2">
    <source>
        <dbReference type="Proteomes" id="UP001595075"/>
    </source>
</evidence>
<proteinExistence type="predicted"/>
<keyword evidence="2" id="KW-1185">Reference proteome</keyword>
<evidence type="ECO:0000313" key="1">
    <source>
        <dbReference type="EMBL" id="KAL2061643.1"/>
    </source>
</evidence>
<protein>
    <submittedName>
        <fullName evidence="1">Uncharacterized protein</fullName>
    </submittedName>
</protein>
<organism evidence="1 2">
    <name type="scientific">Oculimacula yallundae</name>
    <dbReference type="NCBI Taxonomy" id="86028"/>
    <lineage>
        <taxon>Eukaryota</taxon>
        <taxon>Fungi</taxon>
        <taxon>Dikarya</taxon>
        <taxon>Ascomycota</taxon>
        <taxon>Pezizomycotina</taxon>
        <taxon>Leotiomycetes</taxon>
        <taxon>Helotiales</taxon>
        <taxon>Ploettnerulaceae</taxon>
        <taxon>Oculimacula</taxon>
    </lineage>
</organism>
<dbReference type="EMBL" id="JAZHXI010000018">
    <property type="protein sequence ID" value="KAL2061643.1"/>
    <property type="molecule type" value="Genomic_DNA"/>
</dbReference>
<dbReference type="Proteomes" id="UP001595075">
    <property type="component" value="Unassembled WGS sequence"/>
</dbReference>
<sequence>MSSFEETRKMMKPWDTVDLILAEACNYGHVKPSNLQETASYPLHSFFVPELWQSVSNEDYELLLPSMHLASNLLQVGLPYLSSFIPATRIHSKFIVKNRKNSDYYQVNPREWDAEDLQETREELEEIATCVEWELNDTIATDNKWLGVTRLVTNEKWGPRPWKDILRDDILRSDKELRGRGITRRRLRIGIMTEYVDALSRYSNTSEEHLRATFLAAITMTHEIGHVVWHQDFRSMLYDINGKEPYVEDYSISELGCCFIANIFDGKNPFECGKQIPTDFTRALYWERVPKLSTHELYRTDHSMSIPYMQRILSQESWDQLDPTRPDFSVDARAMLQPEEDVVKIPVPLDGSVLGPYRDGVPATAHTREWTVTEFNDIPKVIWKTSFADRRIRSDEKLKDLTEAEKEYAMYEISLTNPGAFANQGVPGLSASQNDYPEEDAVRPIDDGVVPLDLVTSNSAINLKAIKRIQIEYRPKSGDFKDRSDHQFRPHDHHPPHAAAGYGANIRLDDWFDTLDGGATKYDPAVPRDFQFGGPNEQYEPADILALLANKQPAIIAKTIAKDAHKFCTERKIVIGRTFPATHVEQNQKFDLTSEADRAVIERIRQFCLKRAEKLLKGNNQALLYIYFAELKYIDDWAREDLVRKCKFFSLNHRGHLEALQRRVRDRMAKLLRIFAKDHNLEAEEKDFDKVGLVDHVDLIQWTDSDFLDFFRINNLPTWGSRRIWVERHAAFEREQIHGLATRRDINYDSKGEIQRSIDLVEIYAWDAVLAGSSVQALKGALFEAGHFPSDATLDLYFGNDRQTALQDDKPLAYYETESWENLSLEITRTSPPDTTTADAEPPVLVYQPRLPAGLVIDPSRTNDAIEFGGAGLGRRLGTTGDASSESPAQLPDIPQDVQRIYNLTHNLARPTVTEHLDSIHTRFSELTAILKPSGARDTLRPHLAAQHATSAVEMMDSYHDMIEVREDRQRHVDLQVDPERVLKEDRRKRVAELKELRPDLTIGVDGRVVDKPVELKKARVGGYMGDLYGALRRREGLD</sequence>
<comment type="caution">
    <text evidence="1">The sequence shown here is derived from an EMBL/GenBank/DDBJ whole genome shotgun (WGS) entry which is preliminary data.</text>
</comment>